<dbReference type="EMBL" id="KV017469">
    <property type="protein sequence ID" value="KZV18361.1"/>
    <property type="molecule type" value="Genomic_DNA"/>
</dbReference>
<feature type="region of interest" description="Disordered" evidence="1">
    <location>
        <begin position="318"/>
        <end position="347"/>
    </location>
</feature>
<evidence type="ECO:0000313" key="2">
    <source>
        <dbReference type="EMBL" id="KZV18361.1"/>
    </source>
</evidence>
<protein>
    <submittedName>
        <fullName evidence="2">Activating signal cointegrator 1 complex subunit 2</fullName>
    </submittedName>
</protein>
<proteinExistence type="predicted"/>
<dbReference type="Proteomes" id="UP000250235">
    <property type="component" value="Unassembled WGS sequence"/>
</dbReference>
<dbReference type="AlphaFoldDB" id="A0A2Z7A9P8"/>
<feature type="compositionally biased region" description="Polar residues" evidence="1">
    <location>
        <begin position="268"/>
        <end position="282"/>
    </location>
</feature>
<keyword evidence="3" id="KW-1185">Reference proteome</keyword>
<sequence length="347" mass="38415">MQNNATPPDLATSRIMQNNATPPDLATSRIMQNNATPPDLATSRIMQNNATPPDLATSRIMQNNATPPDLATSRIMQNNATPPDLATSRIMQNNATPPDLATSRIMQNNATPTDLDTSRIMQSNSIPTDLDTGNSDACVSVTVEILRTKKIALLTSLHLIVYKGNRSAYTACRVLERQSNTHTAQITDLKKGLLGPVGIIFGDLIEIKKKQREQDAKQQSMDEQIAAIRNEHLEFQSKIAADMLSLSTQVGDIADFLRSGVAKKGKMGSSSRPTTVRAQTQTLPPTTGTFEERVAQARRNIIETGQVISIEEAAARVIENDRRESERLERERRERRQSRSGTYKRRR</sequence>
<reference evidence="2 3" key="1">
    <citation type="journal article" date="2015" name="Proc. Natl. Acad. Sci. U.S.A.">
        <title>The resurrection genome of Boea hygrometrica: A blueprint for survival of dehydration.</title>
        <authorList>
            <person name="Xiao L."/>
            <person name="Yang G."/>
            <person name="Zhang L."/>
            <person name="Yang X."/>
            <person name="Zhao S."/>
            <person name="Ji Z."/>
            <person name="Zhou Q."/>
            <person name="Hu M."/>
            <person name="Wang Y."/>
            <person name="Chen M."/>
            <person name="Xu Y."/>
            <person name="Jin H."/>
            <person name="Xiao X."/>
            <person name="Hu G."/>
            <person name="Bao F."/>
            <person name="Hu Y."/>
            <person name="Wan P."/>
            <person name="Li L."/>
            <person name="Deng X."/>
            <person name="Kuang T."/>
            <person name="Xiang C."/>
            <person name="Zhu J.K."/>
            <person name="Oliver M.J."/>
            <person name="He Y."/>
        </authorList>
    </citation>
    <scope>NUCLEOTIDE SEQUENCE [LARGE SCALE GENOMIC DNA]</scope>
    <source>
        <strain evidence="3">cv. XS01</strain>
    </source>
</reference>
<feature type="region of interest" description="Disordered" evidence="1">
    <location>
        <begin position="1"/>
        <end position="61"/>
    </location>
</feature>
<evidence type="ECO:0000313" key="3">
    <source>
        <dbReference type="Proteomes" id="UP000250235"/>
    </source>
</evidence>
<feature type="region of interest" description="Disordered" evidence="1">
    <location>
        <begin position="263"/>
        <end position="282"/>
    </location>
</feature>
<accession>A0A2Z7A9P8</accession>
<feature type="compositionally biased region" description="Basic residues" evidence="1">
    <location>
        <begin position="335"/>
        <end position="347"/>
    </location>
</feature>
<organism evidence="2 3">
    <name type="scientific">Dorcoceras hygrometricum</name>
    <dbReference type="NCBI Taxonomy" id="472368"/>
    <lineage>
        <taxon>Eukaryota</taxon>
        <taxon>Viridiplantae</taxon>
        <taxon>Streptophyta</taxon>
        <taxon>Embryophyta</taxon>
        <taxon>Tracheophyta</taxon>
        <taxon>Spermatophyta</taxon>
        <taxon>Magnoliopsida</taxon>
        <taxon>eudicotyledons</taxon>
        <taxon>Gunneridae</taxon>
        <taxon>Pentapetalae</taxon>
        <taxon>asterids</taxon>
        <taxon>lamiids</taxon>
        <taxon>Lamiales</taxon>
        <taxon>Gesneriaceae</taxon>
        <taxon>Didymocarpoideae</taxon>
        <taxon>Trichosporeae</taxon>
        <taxon>Loxocarpinae</taxon>
        <taxon>Dorcoceras</taxon>
    </lineage>
</organism>
<name>A0A2Z7A9P8_9LAMI</name>
<evidence type="ECO:0000256" key="1">
    <source>
        <dbReference type="SAM" id="MobiDB-lite"/>
    </source>
</evidence>
<gene>
    <name evidence="2" type="ORF">F511_26341</name>
</gene>
<feature type="compositionally biased region" description="Basic and acidic residues" evidence="1">
    <location>
        <begin position="318"/>
        <end position="334"/>
    </location>
</feature>